<dbReference type="EMBL" id="JAGPXF010000008">
    <property type="protein sequence ID" value="KAH7233295.1"/>
    <property type="molecule type" value="Genomic_DNA"/>
</dbReference>
<reference evidence="2" key="1">
    <citation type="journal article" date="2021" name="Nat. Commun.">
        <title>Genetic determinants of endophytism in the Arabidopsis root mycobiome.</title>
        <authorList>
            <person name="Mesny F."/>
            <person name="Miyauchi S."/>
            <person name="Thiergart T."/>
            <person name="Pickel B."/>
            <person name="Atanasova L."/>
            <person name="Karlsson M."/>
            <person name="Huettel B."/>
            <person name="Barry K.W."/>
            <person name="Haridas S."/>
            <person name="Chen C."/>
            <person name="Bauer D."/>
            <person name="Andreopoulos W."/>
            <person name="Pangilinan J."/>
            <person name="LaButti K."/>
            <person name="Riley R."/>
            <person name="Lipzen A."/>
            <person name="Clum A."/>
            <person name="Drula E."/>
            <person name="Henrissat B."/>
            <person name="Kohler A."/>
            <person name="Grigoriev I.V."/>
            <person name="Martin F.M."/>
            <person name="Hacquard S."/>
        </authorList>
    </citation>
    <scope>NUCLEOTIDE SEQUENCE</scope>
    <source>
        <strain evidence="2">MPI-SDFR-AT-0068</strain>
    </source>
</reference>
<dbReference type="Proteomes" id="UP000813427">
    <property type="component" value="Unassembled WGS sequence"/>
</dbReference>
<accession>A0A8K0W611</accession>
<protein>
    <submittedName>
        <fullName evidence="2">Uncharacterized protein</fullName>
    </submittedName>
</protein>
<name>A0A8K0W611_9HYPO</name>
<evidence type="ECO:0000256" key="1">
    <source>
        <dbReference type="SAM" id="MobiDB-lite"/>
    </source>
</evidence>
<feature type="region of interest" description="Disordered" evidence="1">
    <location>
        <begin position="1"/>
        <end position="56"/>
    </location>
</feature>
<gene>
    <name evidence="2" type="ORF">BKA59DRAFT_316432</name>
</gene>
<evidence type="ECO:0000313" key="3">
    <source>
        <dbReference type="Proteomes" id="UP000813427"/>
    </source>
</evidence>
<organism evidence="2 3">
    <name type="scientific">Fusarium tricinctum</name>
    <dbReference type="NCBI Taxonomy" id="61284"/>
    <lineage>
        <taxon>Eukaryota</taxon>
        <taxon>Fungi</taxon>
        <taxon>Dikarya</taxon>
        <taxon>Ascomycota</taxon>
        <taxon>Pezizomycotina</taxon>
        <taxon>Sordariomycetes</taxon>
        <taxon>Hypocreomycetidae</taxon>
        <taxon>Hypocreales</taxon>
        <taxon>Nectriaceae</taxon>
        <taxon>Fusarium</taxon>
        <taxon>Fusarium tricinctum species complex</taxon>
    </lineage>
</organism>
<keyword evidence="3" id="KW-1185">Reference proteome</keyword>
<dbReference type="OrthoDB" id="4232400at2759"/>
<sequence>MPEQQPHQSSGKEGSSSAGNNPPSRYRVAKDGWGSRQELQHSYSIGTDPDSIEKGN</sequence>
<proteinExistence type="predicted"/>
<comment type="caution">
    <text evidence="2">The sequence shown here is derived from an EMBL/GenBank/DDBJ whole genome shotgun (WGS) entry which is preliminary data.</text>
</comment>
<dbReference type="AlphaFoldDB" id="A0A8K0W611"/>
<evidence type="ECO:0000313" key="2">
    <source>
        <dbReference type="EMBL" id="KAH7233295.1"/>
    </source>
</evidence>
<feature type="compositionally biased region" description="Polar residues" evidence="1">
    <location>
        <begin position="1"/>
        <end position="23"/>
    </location>
</feature>